<keyword evidence="5" id="KW-1185">Reference proteome</keyword>
<feature type="compositionally biased region" description="Basic and acidic residues" evidence="2">
    <location>
        <begin position="7"/>
        <end position="25"/>
    </location>
</feature>
<dbReference type="Proteomes" id="UP000322080">
    <property type="component" value="Unassembled WGS sequence"/>
</dbReference>
<dbReference type="InterPro" id="IPR029025">
    <property type="entry name" value="T3SS_substrate_exporter_C"/>
</dbReference>
<evidence type="ECO:0000256" key="2">
    <source>
        <dbReference type="SAM" id="MobiDB-lite"/>
    </source>
</evidence>
<keyword evidence="4" id="KW-0282">Flagellum</keyword>
<proteinExistence type="inferred from homology"/>
<dbReference type="Gene3D" id="6.10.250.2080">
    <property type="match status" value="1"/>
</dbReference>
<dbReference type="GO" id="GO:0005886">
    <property type="term" value="C:plasma membrane"/>
    <property type="evidence" value="ECO:0007669"/>
    <property type="project" value="TreeGrafter"/>
</dbReference>
<feature type="region of interest" description="Disordered" evidence="2">
    <location>
        <begin position="1"/>
        <end position="25"/>
    </location>
</feature>
<sequence length="369" mass="39909">MAEGQDEDKQYEPTQKKLDDARRKGEVPRSADLTAAASYGGFLVVALSVGGPLLTGLGAVLTGLIARPDSLSADLFSGGHWPILGTILAGIAGGLAPWLLVPAALAIVSVVVQRSFVVAPEKLKPKASRIGLLSNAKNKFGRSGLFEFAKSFFKLTVYSAVLGVFLWRRMPEVVGTLALSPAMATAVLLDLCVQFLSLVVLIALAIGAVDFLWQRHEHLRRHRMSRKEMMDEAKQAEGDPHMKQQRRQRGYDIAMNRMLADVPEADVVVVNPTHYAVALKWSRAPGAAPICVAKGVDEIAARIREVAAEAGVPIHRDPPCARAIHASVGVGEEIRPEHYQQIAAAIRFAEAMRQKMRARTGRISGPAPR</sequence>
<accession>A0A5D0RAG5</accession>
<evidence type="ECO:0000313" key="4">
    <source>
        <dbReference type="EMBL" id="TYB77891.1"/>
    </source>
</evidence>
<dbReference type="Pfam" id="PF01312">
    <property type="entry name" value="Bac_export_2"/>
    <property type="match status" value="1"/>
</dbReference>
<organism evidence="4 5">
    <name type="scientific">Maritimibacter fusiformis</name>
    <dbReference type="NCBI Taxonomy" id="2603819"/>
    <lineage>
        <taxon>Bacteria</taxon>
        <taxon>Pseudomonadati</taxon>
        <taxon>Pseudomonadota</taxon>
        <taxon>Alphaproteobacteria</taxon>
        <taxon>Rhodobacterales</taxon>
        <taxon>Roseobacteraceae</taxon>
        <taxon>Maritimibacter</taxon>
    </lineage>
</organism>
<dbReference type="Gene3D" id="3.40.1690.10">
    <property type="entry name" value="secretion proteins EscU"/>
    <property type="match status" value="1"/>
</dbReference>
<keyword evidence="4" id="KW-0969">Cilium</keyword>
<dbReference type="PANTHER" id="PTHR30531">
    <property type="entry name" value="FLAGELLAR BIOSYNTHETIC PROTEIN FLHB"/>
    <property type="match status" value="1"/>
</dbReference>
<dbReference type="SUPFAM" id="SSF160544">
    <property type="entry name" value="EscU C-terminal domain-like"/>
    <property type="match status" value="1"/>
</dbReference>
<dbReference type="PRINTS" id="PR00950">
    <property type="entry name" value="TYPE3IMSPROT"/>
</dbReference>
<evidence type="ECO:0000256" key="1">
    <source>
        <dbReference type="ARBA" id="ARBA00010690"/>
    </source>
</evidence>
<dbReference type="EMBL" id="VSIY01000015">
    <property type="protein sequence ID" value="TYB77891.1"/>
    <property type="molecule type" value="Genomic_DNA"/>
</dbReference>
<feature type="transmembrane region" description="Helical" evidence="3">
    <location>
        <begin position="39"/>
        <end position="66"/>
    </location>
</feature>
<evidence type="ECO:0000313" key="5">
    <source>
        <dbReference type="Proteomes" id="UP000322080"/>
    </source>
</evidence>
<feature type="transmembrane region" description="Helical" evidence="3">
    <location>
        <begin position="148"/>
        <end position="167"/>
    </location>
</feature>
<gene>
    <name evidence="4" type="ORF">FVF75_16770</name>
</gene>
<dbReference type="AlphaFoldDB" id="A0A5D0RAG5"/>
<keyword evidence="4" id="KW-0966">Cell projection</keyword>
<comment type="similarity">
    <text evidence="1">Belongs to the type III secretion exporter family.</text>
</comment>
<reference evidence="4 5" key="1">
    <citation type="submission" date="2019-08" db="EMBL/GenBank/DDBJ databases">
        <title>Identification of a novel species of the genus Boseongicola.</title>
        <authorList>
            <person name="Zhang X.-Q."/>
        </authorList>
    </citation>
    <scope>NUCLEOTIDE SEQUENCE [LARGE SCALE GENOMIC DNA]</scope>
    <source>
        <strain evidence="4 5">HY14</strain>
    </source>
</reference>
<protein>
    <submittedName>
        <fullName evidence="4">Flagellar biosynthesis protein FlhB</fullName>
    </submittedName>
</protein>
<comment type="caution">
    <text evidence="4">The sequence shown here is derived from an EMBL/GenBank/DDBJ whole genome shotgun (WGS) entry which is preliminary data.</text>
</comment>
<name>A0A5D0RAG5_9RHOB</name>
<dbReference type="GO" id="GO:0009306">
    <property type="term" value="P:protein secretion"/>
    <property type="evidence" value="ECO:0007669"/>
    <property type="project" value="InterPro"/>
</dbReference>
<keyword evidence="3" id="KW-0812">Transmembrane</keyword>
<evidence type="ECO:0000256" key="3">
    <source>
        <dbReference type="SAM" id="Phobius"/>
    </source>
</evidence>
<keyword evidence="3" id="KW-1133">Transmembrane helix</keyword>
<feature type="transmembrane region" description="Helical" evidence="3">
    <location>
        <begin position="86"/>
        <end position="112"/>
    </location>
</feature>
<keyword evidence="3" id="KW-0472">Membrane</keyword>
<dbReference type="InterPro" id="IPR006135">
    <property type="entry name" value="T3SS_substrate_exporter"/>
</dbReference>
<feature type="transmembrane region" description="Helical" evidence="3">
    <location>
        <begin position="187"/>
        <end position="213"/>
    </location>
</feature>
<dbReference type="PANTHER" id="PTHR30531:SF12">
    <property type="entry name" value="FLAGELLAR BIOSYNTHETIC PROTEIN FLHB"/>
    <property type="match status" value="1"/>
</dbReference>
<dbReference type="RefSeq" id="WP_148379928.1">
    <property type="nucleotide sequence ID" value="NZ_VSIY01000015.1"/>
</dbReference>